<accession>A0A9D3TF83</accession>
<keyword evidence="2" id="KW-0812">Transmembrane</keyword>
<organism evidence="13 14">
    <name type="scientific">Megalops atlanticus</name>
    <name type="common">Tarpon</name>
    <name type="synonym">Clupea gigantea</name>
    <dbReference type="NCBI Taxonomy" id="7932"/>
    <lineage>
        <taxon>Eukaryota</taxon>
        <taxon>Metazoa</taxon>
        <taxon>Chordata</taxon>
        <taxon>Craniata</taxon>
        <taxon>Vertebrata</taxon>
        <taxon>Euteleostomi</taxon>
        <taxon>Actinopterygii</taxon>
        <taxon>Neopterygii</taxon>
        <taxon>Teleostei</taxon>
        <taxon>Elopiformes</taxon>
        <taxon>Megalopidae</taxon>
        <taxon>Megalops</taxon>
    </lineage>
</organism>
<dbReference type="GO" id="GO:0005777">
    <property type="term" value="C:peroxisome"/>
    <property type="evidence" value="ECO:0007669"/>
    <property type="project" value="UniProtKB-SubCell"/>
</dbReference>
<sequence length="327" mass="36383">MKRIEFFACVTTESPESGVRSVKDCTCTVAAGAMASAMFPDEELQARGRDQGFMEVINQQMRIPDRLRVGPGPLGEEERERRDEPPLAYSMHVPDRLSLIEAPDLSPRPMFSAPSKHSSSAHMGVAWDAHSGGWDKHPNPRDSPQSSLRRSFSDQAFSRTPPTTPTLPKQMLHAPSLKSAGRPSQHLDPPPTSLGSPTVQPSLLSPKSMLQAAKALGQQASQQLLQTVTQKYGSRFSYPEHPPGITAEKPVHTDHSRRSAMQESWLSNEEESGGDVEIIVLRRQVVKMSRRLAALERQNLEHRQTEMVLFSLLVSACLLNGWLWLRR</sequence>
<dbReference type="GO" id="GO:0000266">
    <property type="term" value="P:mitochondrial fission"/>
    <property type="evidence" value="ECO:0007669"/>
    <property type="project" value="UniProtKB-UniRule"/>
</dbReference>
<name>A0A9D3TF83_MEGAT</name>
<dbReference type="Proteomes" id="UP001046870">
    <property type="component" value="Chromosome 3"/>
</dbReference>
<keyword evidence="5 10" id="KW-0175">Coiled coil</keyword>
<evidence type="ECO:0000256" key="7">
    <source>
        <dbReference type="ARBA" id="ARBA00023136"/>
    </source>
</evidence>
<evidence type="ECO:0000313" key="13">
    <source>
        <dbReference type="EMBL" id="KAG7484733.1"/>
    </source>
</evidence>
<keyword evidence="4" id="KW-1133">Transmembrane helix</keyword>
<dbReference type="Pfam" id="PF05644">
    <property type="entry name" value="Miff"/>
    <property type="match status" value="2"/>
</dbReference>
<feature type="domain" description="Mff-like" evidence="12">
    <location>
        <begin position="169"/>
        <end position="327"/>
    </location>
</feature>
<dbReference type="AlphaFoldDB" id="A0A9D3TF83"/>
<feature type="region of interest" description="Disordered" evidence="11">
    <location>
        <begin position="129"/>
        <end position="203"/>
    </location>
</feature>
<dbReference type="PANTHER" id="PTHR16501:SF16">
    <property type="entry name" value="MITOCHONDRIAL FISSION FACTOR"/>
    <property type="match status" value="1"/>
</dbReference>
<evidence type="ECO:0000256" key="10">
    <source>
        <dbReference type="SAM" id="Coils"/>
    </source>
</evidence>
<keyword evidence="3 9" id="KW-1000">Mitochondrion outer membrane</keyword>
<evidence type="ECO:0000256" key="3">
    <source>
        <dbReference type="ARBA" id="ARBA00022787"/>
    </source>
</evidence>
<feature type="domain" description="Mff-like" evidence="12">
    <location>
        <begin position="50"/>
        <end position="97"/>
    </location>
</feature>
<evidence type="ECO:0000256" key="8">
    <source>
        <dbReference type="ARBA" id="ARBA00023140"/>
    </source>
</evidence>
<keyword evidence="6 9" id="KW-0496">Mitochondrion</keyword>
<proteinExistence type="inferred from homology"/>
<evidence type="ECO:0000259" key="12">
    <source>
        <dbReference type="Pfam" id="PF05644"/>
    </source>
</evidence>
<comment type="function">
    <text evidence="9">Plays a role in mitochondrial and peroxisomal fission. Promotes the recruitment and association of the fission mediator dynamin-related protein 1 (DNM1L) to the mitochondrial surface.</text>
</comment>
<keyword evidence="7" id="KW-0472">Membrane</keyword>
<feature type="region of interest" description="Disordered" evidence="11">
    <location>
        <begin position="66"/>
        <end position="95"/>
    </location>
</feature>
<dbReference type="GO" id="GO:0006626">
    <property type="term" value="P:protein targeting to mitochondrion"/>
    <property type="evidence" value="ECO:0007669"/>
    <property type="project" value="TreeGrafter"/>
</dbReference>
<reference evidence="13" key="1">
    <citation type="submission" date="2021-01" db="EMBL/GenBank/DDBJ databases">
        <authorList>
            <person name="Zahm M."/>
            <person name="Roques C."/>
            <person name="Cabau C."/>
            <person name="Klopp C."/>
            <person name="Donnadieu C."/>
            <person name="Jouanno E."/>
            <person name="Lampietro C."/>
            <person name="Louis A."/>
            <person name="Herpin A."/>
            <person name="Echchiki A."/>
            <person name="Berthelot C."/>
            <person name="Parey E."/>
            <person name="Roest-Crollius H."/>
            <person name="Braasch I."/>
            <person name="Postlethwait J."/>
            <person name="Bobe J."/>
            <person name="Montfort J."/>
            <person name="Bouchez O."/>
            <person name="Begum T."/>
            <person name="Mejri S."/>
            <person name="Adams A."/>
            <person name="Chen W.-J."/>
            <person name="Guiguen Y."/>
        </authorList>
    </citation>
    <scope>NUCLEOTIDE SEQUENCE</scope>
    <source>
        <strain evidence="13">YG-15Mar2019-1</strain>
        <tissue evidence="13">Brain</tissue>
    </source>
</reference>
<evidence type="ECO:0000256" key="5">
    <source>
        <dbReference type="ARBA" id="ARBA00023054"/>
    </source>
</evidence>
<gene>
    <name evidence="13" type="ORF">MATL_G00053030</name>
</gene>
<keyword evidence="14" id="KW-1185">Reference proteome</keyword>
<evidence type="ECO:0000256" key="2">
    <source>
        <dbReference type="ARBA" id="ARBA00022692"/>
    </source>
</evidence>
<dbReference type="OrthoDB" id="5986838at2759"/>
<comment type="caution">
    <text evidence="13">The sequence shown here is derived from an EMBL/GenBank/DDBJ whole genome shotgun (WGS) entry which is preliminary data.</text>
</comment>
<evidence type="ECO:0000256" key="6">
    <source>
        <dbReference type="ARBA" id="ARBA00023128"/>
    </source>
</evidence>
<dbReference type="GO" id="GO:0090314">
    <property type="term" value="P:positive regulation of protein targeting to membrane"/>
    <property type="evidence" value="ECO:0007669"/>
    <property type="project" value="UniProtKB-UniRule"/>
</dbReference>
<comment type="similarity">
    <text evidence="1 9">Belongs to the Tango11 family.</text>
</comment>
<feature type="coiled-coil region" evidence="10">
    <location>
        <begin position="278"/>
        <end position="305"/>
    </location>
</feature>
<dbReference type="InterPro" id="IPR039433">
    <property type="entry name" value="Mff-like_dom"/>
</dbReference>
<evidence type="ECO:0000313" key="14">
    <source>
        <dbReference type="Proteomes" id="UP001046870"/>
    </source>
</evidence>
<feature type="compositionally biased region" description="Polar residues" evidence="11">
    <location>
        <begin position="193"/>
        <end position="203"/>
    </location>
</feature>
<evidence type="ECO:0000256" key="1">
    <source>
        <dbReference type="ARBA" id="ARBA00009806"/>
    </source>
</evidence>
<evidence type="ECO:0000256" key="4">
    <source>
        <dbReference type="ARBA" id="ARBA00022989"/>
    </source>
</evidence>
<dbReference type="EMBL" id="JAFDVH010000003">
    <property type="protein sequence ID" value="KAG7484733.1"/>
    <property type="molecule type" value="Genomic_DNA"/>
</dbReference>
<comment type="subcellular location">
    <subcellularLocation>
        <location evidence="9">Mitochondrion outer membrane</location>
        <topology evidence="9">Single-pass type IV membrane protein</topology>
    </subcellularLocation>
    <subcellularLocation>
        <location evidence="9">Peroxisome</location>
    </subcellularLocation>
</comment>
<dbReference type="InterPro" id="IPR008518">
    <property type="entry name" value="Mff/Tango-11"/>
</dbReference>
<dbReference type="GO" id="GO:0090141">
    <property type="term" value="P:positive regulation of mitochondrial fission"/>
    <property type="evidence" value="ECO:0007669"/>
    <property type="project" value="UniProtKB-UniRule"/>
</dbReference>
<feature type="compositionally biased region" description="Basic and acidic residues" evidence="11">
    <location>
        <begin position="76"/>
        <end position="85"/>
    </location>
</feature>
<dbReference type="PANTHER" id="PTHR16501">
    <property type="entry name" value="TRANSPORT AND GOLGI ORGANIZATION PROTEIN 11"/>
    <property type="match status" value="1"/>
</dbReference>
<protein>
    <recommendedName>
        <fullName evidence="9">Mitochondrial fission factor</fullName>
    </recommendedName>
</protein>
<keyword evidence="8 9" id="KW-0576">Peroxisome</keyword>
<evidence type="ECO:0000256" key="9">
    <source>
        <dbReference type="RuleBase" id="RU368040"/>
    </source>
</evidence>
<dbReference type="GO" id="GO:0005741">
    <property type="term" value="C:mitochondrial outer membrane"/>
    <property type="evidence" value="ECO:0007669"/>
    <property type="project" value="UniProtKB-SubCell"/>
</dbReference>
<feature type="compositionally biased region" description="Polar residues" evidence="11">
    <location>
        <begin position="142"/>
        <end position="161"/>
    </location>
</feature>
<evidence type="ECO:0000256" key="11">
    <source>
        <dbReference type="SAM" id="MobiDB-lite"/>
    </source>
</evidence>